<keyword evidence="4" id="KW-0804">Transcription</keyword>
<dbReference type="PANTHER" id="PTHR30126:SF97">
    <property type="entry name" value="HTH-TYPE TRANSCRIPTIONAL REGULATOR ABGR"/>
    <property type="match status" value="1"/>
</dbReference>
<keyword evidence="7" id="KW-1185">Reference proteome</keyword>
<dbReference type="GO" id="GO:0000976">
    <property type="term" value="F:transcription cis-regulatory region binding"/>
    <property type="evidence" value="ECO:0007669"/>
    <property type="project" value="TreeGrafter"/>
</dbReference>
<evidence type="ECO:0000256" key="2">
    <source>
        <dbReference type="ARBA" id="ARBA00023015"/>
    </source>
</evidence>
<dbReference type="GO" id="GO:0003700">
    <property type="term" value="F:DNA-binding transcription factor activity"/>
    <property type="evidence" value="ECO:0007669"/>
    <property type="project" value="InterPro"/>
</dbReference>
<dbReference type="Gene3D" id="3.40.190.10">
    <property type="entry name" value="Periplasmic binding protein-like II"/>
    <property type="match status" value="2"/>
</dbReference>
<evidence type="ECO:0000256" key="4">
    <source>
        <dbReference type="ARBA" id="ARBA00023163"/>
    </source>
</evidence>
<dbReference type="Pfam" id="PF03466">
    <property type="entry name" value="LysR_substrate"/>
    <property type="match status" value="1"/>
</dbReference>
<dbReference type="AlphaFoldDB" id="A0A3L9YE28"/>
<evidence type="ECO:0000259" key="5">
    <source>
        <dbReference type="PROSITE" id="PS50931"/>
    </source>
</evidence>
<evidence type="ECO:0000256" key="3">
    <source>
        <dbReference type="ARBA" id="ARBA00023125"/>
    </source>
</evidence>
<keyword evidence="3" id="KW-0238">DNA-binding</keyword>
<dbReference type="OrthoDB" id="7776850at2"/>
<accession>A0A3L9YE28</accession>
<sequence length="321" mass="34272">MPGSALKGVSIRGLEVFEALARTGSVAGAAERLAMSAPAVSQQLKNLDAALGVELIDHSRRPMTLTPAGRLFLRRAEAALSALRMGQRDVVALDLSDLSSLRMGVIEDFENEVTPNLASHLAETMQNCAFRLQTGASHAMQALIAARELDIAICAAGPSVPPNTVTHPLLRDPYILAAPRGTDVSGGLTALSDLPFLRRDMNQIMGKQIEEYLATHGWTPPQRFEMDSNQSISALVAGGKGWTITTPLSLLRAGRFADGIDAFPLPQDGIARQIVLYASGDWSGDIPGQIASIARELIATHFTTPGLDAMPWLASEFVLLD</sequence>
<organism evidence="6 7">
    <name type="scientific">Rhodophyticola porphyridii</name>
    <dbReference type="NCBI Taxonomy" id="1852017"/>
    <lineage>
        <taxon>Bacteria</taxon>
        <taxon>Pseudomonadati</taxon>
        <taxon>Pseudomonadota</taxon>
        <taxon>Alphaproteobacteria</taxon>
        <taxon>Rhodobacterales</taxon>
        <taxon>Roseobacteraceae</taxon>
        <taxon>Rhodophyticola</taxon>
    </lineage>
</organism>
<dbReference type="InterPro" id="IPR036390">
    <property type="entry name" value="WH_DNA-bd_sf"/>
</dbReference>
<feature type="domain" description="HTH lysR-type" evidence="5">
    <location>
        <begin position="9"/>
        <end position="66"/>
    </location>
</feature>
<comment type="caution">
    <text evidence="6">The sequence shown here is derived from an EMBL/GenBank/DDBJ whole genome shotgun (WGS) entry which is preliminary data.</text>
</comment>
<dbReference type="InterPro" id="IPR005119">
    <property type="entry name" value="LysR_subst-bd"/>
</dbReference>
<dbReference type="RefSeq" id="WP_121898909.1">
    <property type="nucleotide sequence ID" value="NZ_RCNT01000008.1"/>
</dbReference>
<dbReference type="Gene3D" id="1.10.10.10">
    <property type="entry name" value="Winged helix-like DNA-binding domain superfamily/Winged helix DNA-binding domain"/>
    <property type="match status" value="1"/>
</dbReference>
<proteinExistence type="inferred from homology"/>
<dbReference type="Pfam" id="PF00126">
    <property type="entry name" value="HTH_1"/>
    <property type="match status" value="1"/>
</dbReference>
<dbReference type="PANTHER" id="PTHR30126">
    <property type="entry name" value="HTH-TYPE TRANSCRIPTIONAL REGULATOR"/>
    <property type="match status" value="1"/>
</dbReference>
<comment type="similarity">
    <text evidence="1">Belongs to the LysR transcriptional regulatory family.</text>
</comment>
<protein>
    <submittedName>
        <fullName evidence="6">LysR family transcriptional regulator</fullName>
    </submittedName>
</protein>
<reference evidence="6 7" key="1">
    <citation type="submission" date="2018-10" db="EMBL/GenBank/DDBJ databases">
        <authorList>
            <person name="Jung H.S."/>
            <person name="Jeon C.O."/>
        </authorList>
    </citation>
    <scope>NUCLEOTIDE SEQUENCE [LARGE SCALE GENOMIC DNA]</scope>
    <source>
        <strain evidence="6 7">MA-7-27</strain>
    </source>
</reference>
<dbReference type="SUPFAM" id="SSF53850">
    <property type="entry name" value="Periplasmic binding protein-like II"/>
    <property type="match status" value="1"/>
</dbReference>
<dbReference type="InterPro" id="IPR036388">
    <property type="entry name" value="WH-like_DNA-bd_sf"/>
</dbReference>
<gene>
    <name evidence="6" type="ORF">D9R08_15135</name>
</gene>
<dbReference type="EMBL" id="RCNT01000008">
    <property type="protein sequence ID" value="RMA41190.1"/>
    <property type="molecule type" value="Genomic_DNA"/>
</dbReference>
<evidence type="ECO:0000313" key="6">
    <source>
        <dbReference type="EMBL" id="RMA41190.1"/>
    </source>
</evidence>
<keyword evidence="2" id="KW-0805">Transcription regulation</keyword>
<name>A0A3L9YE28_9RHOB</name>
<evidence type="ECO:0000256" key="1">
    <source>
        <dbReference type="ARBA" id="ARBA00009437"/>
    </source>
</evidence>
<dbReference type="PROSITE" id="PS50931">
    <property type="entry name" value="HTH_LYSR"/>
    <property type="match status" value="1"/>
</dbReference>
<dbReference type="SUPFAM" id="SSF46785">
    <property type="entry name" value="Winged helix' DNA-binding domain"/>
    <property type="match status" value="1"/>
</dbReference>
<evidence type="ECO:0000313" key="7">
    <source>
        <dbReference type="Proteomes" id="UP000281343"/>
    </source>
</evidence>
<dbReference type="InterPro" id="IPR000847">
    <property type="entry name" value="LysR_HTH_N"/>
</dbReference>
<dbReference type="Proteomes" id="UP000281343">
    <property type="component" value="Unassembled WGS sequence"/>
</dbReference>